<keyword evidence="1" id="KW-0812">Transmembrane</keyword>
<gene>
    <name evidence="2" type="ORF">AGA_710</name>
    <name evidence="3" type="ORF">GOB80_06325</name>
</gene>
<dbReference type="STRING" id="431306.AGA_710"/>
<dbReference type="RefSeq" id="WP_059022979.1">
    <property type="nucleotide sequence ID" value="NZ_JBNZCO010000004.1"/>
</dbReference>
<name>A0A0U5F150_9PROT</name>
<reference evidence="4" key="2">
    <citation type="submission" date="2014-09" db="EMBL/GenBank/DDBJ databases">
        <authorList>
            <person name="Illeghems K.G."/>
        </authorList>
    </citation>
    <scope>NUCLEOTIDE SEQUENCE [LARGE SCALE GENOMIC DNA]</scope>
    <source>
        <strain evidence="4">LMG 23848T</strain>
    </source>
</reference>
<evidence type="ECO:0000256" key="1">
    <source>
        <dbReference type="SAM" id="Phobius"/>
    </source>
</evidence>
<sequence>MRIFDLGKSALSAQSSLMQQMAIRYGRQAACLIMAAVFGLFALITGHGLLWILLVFVGHFGPVGASFTVFGLDVLAALVCVLFGRRSYLTTEEVEARIMRDRCMTQMRDSVTMAAVTATVATAVGRGGTRKVWDIVRGKKD</sequence>
<dbReference type="PATRIC" id="fig|431306.5.peg.694"/>
<reference evidence="2" key="1">
    <citation type="submission" date="2014-09" db="EMBL/GenBank/DDBJ databases">
        <authorList>
            <person name="Magalhaes I.L.F."/>
            <person name="Oliveira U."/>
            <person name="Santos F.R."/>
            <person name="Vidigal T.H.D.A."/>
            <person name="Brescovit A.D."/>
            <person name="Santos A.J."/>
        </authorList>
    </citation>
    <scope>NUCLEOTIDE SEQUENCE</scope>
    <source>
        <strain evidence="2">LMG 23848T</strain>
    </source>
</reference>
<reference evidence="3 5" key="3">
    <citation type="journal article" date="2020" name="Int. J. Syst. Evol. Microbiol.">
        <title>Novel acetic acid bacteria from cider fermentations: Acetobacter conturbans sp. nov. and Acetobacter fallax sp. nov.</title>
        <authorList>
            <person name="Sombolestani A.S."/>
            <person name="Cleenwerck I."/>
            <person name="Cnockaert M."/>
            <person name="Borremans W."/>
            <person name="Wieme A.D."/>
            <person name="De Vuyst L."/>
            <person name="Vandamme P."/>
        </authorList>
    </citation>
    <scope>NUCLEOTIDE SEQUENCE [LARGE SCALE GENOMIC DNA]</scope>
    <source>
        <strain evidence="3 5">LMG 23848</strain>
    </source>
</reference>
<keyword evidence="5" id="KW-1185">Reference proteome</keyword>
<dbReference type="Proteomes" id="UP000657200">
    <property type="component" value="Unassembled WGS sequence"/>
</dbReference>
<feature type="transmembrane region" description="Helical" evidence="1">
    <location>
        <begin position="29"/>
        <end position="57"/>
    </location>
</feature>
<accession>A0A0U5F150</accession>
<dbReference type="EMBL" id="WOTE01000003">
    <property type="protein sequence ID" value="NHO39306.1"/>
    <property type="molecule type" value="Genomic_DNA"/>
</dbReference>
<keyword evidence="1" id="KW-1133">Transmembrane helix</keyword>
<dbReference type="OrthoDB" id="7274658at2"/>
<dbReference type="EMBL" id="LN609302">
    <property type="protein sequence ID" value="CEF54314.1"/>
    <property type="molecule type" value="Genomic_DNA"/>
</dbReference>
<dbReference type="AlphaFoldDB" id="A0A0U5F150"/>
<evidence type="ECO:0000313" key="4">
    <source>
        <dbReference type="Proteomes" id="UP000068250"/>
    </source>
</evidence>
<evidence type="ECO:0000313" key="5">
    <source>
        <dbReference type="Proteomes" id="UP000657200"/>
    </source>
</evidence>
<feature type="transmembrane region" description="Helical" evidence="1">
    <location>
        <begin position="63"/>
        <end position="83"/>
    </location>
</feature>
<organism evidence="2 4">
    <name type="scientific">Acetobacter ghanensis</name>
    <dbReference type="NCBI Taxonomy" id="431306"/>
    <lineage>
        <taxon>Bacteria</taxon>
        <taxon>Pseudomonadati</taxon>
        <taxon>Pseudomonadota</taxon>
        <taxon>Alphaproteobacteria</taxon>
        <taxon>Acetobacterales</taxon>
        <taxon>Acetobacteraceae</taxon>
        <taxon>Acetobacter</taxon>
    </lineage>
</organism>
<evidence type="ECO:0000313" key="2">
    <source>
        <dbReference type="EMBL" id="CEF54314.1"/>
    </source>
</evidence>
<evidence type="ECO:0000313" key="3">
    <source>
        <dbReference type="EMBL" id="NHO39306.1"/>
    </source>
</evidence>
<keyword evidence="1" id="KW-0472">Membrane</keyword>
<proteinExistence type="predicted"/>
<dbReference type="Proteomes" id="UP000068250">
    <property type="component" value="Chromosome I"/>
</dbReference>
<protein>
    <submittedName>
        <fullName evidence="3">Phage holin family protein</fullName>
    </submittedName>
</protein>